<evidence type="ECO:0000256" key="1">
    <source>
        <dbReference type="SAM" id="Phobius"/>
    </source>
</evidence>
<feature type="transmembrane region" description="Helical" evidence="1">
    <location>
        <begin position="120"/>
        <end position="141"/>
    </location>
</feature>
<feature type="transmembrane region" description="Helical" evidence="1">
    <location>
        <begin position="238"/>
        <end position="257"/>
    </location>
</feature>
<dbReference type="AlphaFoldDB" id="A0A1G7NWG2"/>
<evidence type="ECO:0000313" key="4">
    <source>
        <dbReference type="Proteomes" id="UP000199072"/>
    </source>
</evidence>
<dbReference type="Pfam" id="PF07695">
    <property type="entry name" value="7TMR-DISM_7TM"/>
    <property type="match status" value="1"/>
</dbReference>
<name>A0A1G7NWG2_9SPHI</name>
<dbReference type="InterPro" id="IPR011623">
    <property type="entry name" value="7TMR_DISM_rcpt_extracell_dom1"/>
</dbReference>
<keyword evidence="1" id="KW-1133">Transmembrane helix</keyword>
<sequence>MKICYSRIINCPKIKYGIVVAKDTCNEIHHIFPDFVGFQTWIGDYQRLYQFTRRNDELIKDMRICSGAQLALALLHLFLFLFYPRQKLNLYYVIFSVLFFGTNLAVSGDNVTGNPLMQWWWQHIFWICGVIGTISAWHLLYAVGDTPIPRWKAITALIFTVGYLVKKVIFFDTNPNDGFNILFLLINADGLWALISAIRRGKPHIWLIGLGMAIIVIFYFFVGANVFHLWTDHAQCDLVMSIGILAFPLLFSIYLALDFARTNQDLSLKLAEVEDLQTRNWNWSPTRRKVREDRH</sequence>
<dbReference type="STRING" id="1391627.SAMN05216464_13031"/>
<evidence type="ECO:0000313" key="3">
    <source>
        <dbReference type="EMBL" id="SDF78372.1"/>
    </source>
</evidence>
<evidence type="ECO:0000259" key="2">
    <source>
        <dbReference type="Pfam" id="PF07695"/>
    </source>
</evidence>
<accession>A0A1G7NWG2</accession>
<gene>
    <name evidence="3" type="ORF">SAMN05216464_13031</name>
</gene>
<feature type="domain" description="7TM-DISM receptor extracellular" evidence="2">
    <location>
        <begin position="64"/>
        <end position="256"/>
    </location>
</feature>
<proteinExistence type="predicted"/>
<dbReference type="Proteomes" id="UP000199072">
    <property type="component" value="Unassembled WGS sequence"/>
</dbReference>
<protein>
    <submittedName>
        <fullName evidence="3">7TM diverse intracellular signalling</fullName>
    </submittedName>
</protein>
<reference evidence="3 4" key="1">
    <citation type="submission" date="2016-10" db="EMBL/GenBank/DDBJ databases">
        <authorList>
            <person name="de Groot N.N."/>
        </authorList>
    </citation>
    <scope>NUCLEOTIDE SEQUENCE [LARGE SCALE GENOMIC DNA]</scope>
    <source>
        <strain evidence="3 4">47C3B</strain>
    </source>
</reference>
<feature type="transmembrane region" description="Helical" evidence="1">
    <location>
        <begin position="178"/>
        <end position="198"/>
    </location>
</feature>
<organism evidence="3 4">
    <name type="scientific">Mucilaginibacter pineti</name>
    <dbReference type="NCBI Taxonomy" id="1391627"/>
    <lineage>
        <taxon>Bacteria</taxon>
        <taxon>Pseudomonadati</taxon>
        <taxon>Bacteroidota</taxon>
        <taxon>Sphingobacteriia</taxon>
        <taxon>Sphingobacteriales</taxon>
        <taxon>Sphingobacteriaceae</taxon>
        <taxon>Mucilaginibacter</taxon>
    </lineage>
</organism>
<feature type="transmembrane region" description="Helical" evidence="1">
    <location>
        <begin position="205"/>
        <end position="226"/>
    </location>
</feature>
<feature type="transmembrane region" description="Helical" evidence="1">
    <location>
        <begin position="90"/>
        <end position="108"/>
    </location>
</feature>
<dbReference type="EMBL" id="FNAI01000030">
    <property type="protein sequence ID" value="SDF78372.1"/>
    <property type="molecule type" value="Genomic_DNA"/>
</dbReference>
<feature type="transmembrane region" description="Helical" evidence="1">
    <location>
        <begin position="153"/>
        <end position="172"/>
    </location>
</feature>
<keyword evidence="1" id="KW-0472">Membrane</keyword>
<keyword evidence="4" id="KW-1185">Reference proteome</keyword>
<dbReference type="OrthoDB" id="1489484at2"/>
<keyword evidence="1" id="KW-0812">Transmembrane</keyword>